<keyword evidence="2" id="KW-1185">Reference proteome</keyword>
<protein>
    <submittedName>
        <fullName evidence="1">Uncharacterized protein</fullName>
    </submittedName>
</protein>
<organism evidence="1 2">
    <name type="scientific">Paramecium sonneborni</name>
    <dbReference type="NCBI Taxonomy" id="65129"/>
    <lineage>
        <taxon>Eukaryota</taxon>
        <taxon>Sar</taxon>
        <taxon>Alveolata</taxon>
        <taxon>Ciliophora</taxon>
        <taxon>Intramacronucleata</taxon>
        <taxon>Oligohymenophorea</taxon>
        <taxon>Peniculida</taxon>
        <taxon>Parameciidae</taxon>
        <taxon>Paramecium</taxon>
    </lineage>
</organism>
<evidence type="ECO:0000313" key="1">
    <source>
        <dbReference type="EMBL" id="CAD8087043.1"/>
    </source>
</evidence>
<comment type="caution">
    <text evidence="1">The sequence shown here is derived from an EMBL/GenBank/DDBJ whole genome shotgun (WGS) entry which is preliminary data.</text>
</comment>
<dbReference type="AlphaFoldDB" id="A0A8S1NBW8"/>
<sequence>MTDQSESEYNQLQTQVFKLCHSFSLDLFRGAEIYIQKKILNSFTMLKWTVIQYQYKIIVPINYCVHKSSEQILPFTNQNPTTPSSTHKFVLLIQIKQSLIQKHKFHQFEADFHFLHSFLIQGDRVFCNIFLRSIITSFNLLIYHLLNFQNQVNSIIYKLILQTLSTHCFALLSNHL</sequence>
<proteinExistence type="predicted"/>
<name>A0A8S1NBW8_9CILI</name>
<dbReference type="EMBL" id="CAJJDN010000050">
    <property type="protein sequence ID" value="CAD8087043.1"/>
    <property type="molecule type" value="Genomic_DNA"/>
</dbReference>
<accession>A0A8S1NBW8</accession>
<gene>
    <name evidence="1" type="ORF">PSON_ATCC_30995.1.T0500318</name>
</gene>
<dbReference type="Proteomes" id="UP000692954">
    <property type="component" value="Unassembled WGS sequence"/>
</dbReference>
<reference evidence="1" key="1">
    <citation type="submission" date="2021-01" db="EMBL/GenBank/DDBJ databases">
        <authorList>
            <consortium name="Genoscope - CEA"/>
            <person name="William W."/>
        </authorList>
    </citation>
    <scope>NUCLEOTIDE SEQUENCE</scope>
</reference>
<evidence type="ECO:0000313" key="2">
    <source>
        <dbReference type="Proteomes" id="UP000692954"/>
    </source>
</evidence>